<dbReference type="PANTHER" id="PTHR11102">
    <property type="entry name" value="SEL-1-LIKE PROTEIN"/>
    <property type="match status" value="1"/>
</dbReference>
<dbReference type="PANTHER" id="PTHR11102:SF160">
    <property type="entry name" value="ERAD-ASSOCIATED E3 UBIQUITIN-PROTEIN LIGASE COMPONENT HRD3"/>
    <property type="match status" value="1"/>
</dbReference>
<gene>
    <name evidence="1" type="ORF">DEX24_08275</name>
</gene>
<name>A0A2U3ALD4_9BACL</name>
<accession>A0A2U3ALD4</accession>
<dbReference type="Gene3D" id="1.25.40.10">
    <property type="entry name" value="Tetratricopeptide repeat domain"/>
    <property type="match status" value="2"/>
</dbReference>
<sequence length="325" mass="37170">MMMDIFSKMDSLGNKNNAENWREQYVNALGTLMAEVLKNDTLLFSPLYIVATQLKEVTTVDPLVEPLVWQCVESVLEQFPTFEQQSDFPFLIEEEAVPLFLAAMTGSLSAIIELAHFYREEGLAQWAVKWYEIAAAQQQAEAIYWLGNFSYDGQYCPFDLAFVFTSYEYAAAANFPDGLNNLADMYLRGEYVVQNDTIAFELFHRAAKLGVAESMYTLGFLYENGRGVQQDMKKSNYWYHESAVNGDLFAINKMGHQAFEMNNGELAMTWYLQAAEKFDRHGEFNVGFCYESGIGVEVDIKLAKYWYKRAALQGDSEAKRRLNDL</sequence>
<dbReference type="Proteomes" id="UP000245938">
    <property type="component" value="Unassembled WGS sequence"/>
</dbReference>
<evidence type="ECO:0000313" key="1">
    <source>
        <dbReference type="EMBL" id="PWI25327.1"/>
    </source>
</evidence>
<evidence type="ECO:0000313" key="2">
    <source>
        <dbReference type="Proteomes" id="UP000245938"/>
    </source>
</evidence>
<dbReference type="SUPFAM" id="SSF81901">
    <property type="entry name" value="HCP-like"/>
    <property type="match status" value="1"/>
</dbReference>
<dbReference type="SMART" id="SM00671">
    <property type="entry name" value="SEL1"/>
    <property type="match status" value="6"/>
</dbReference>
<keyword evidence="2" id="KW-1185">Reference proteome</keyword>
<proteinExistence type="predicted"/>
<dbReference type="OrthoDB" id="7056571at2"/>
<organism evidence="1 2">
    <name type="scientific">Kurthia sibirica</name>
    <dbReference type="NCBI Taxonomy" id="202750"/>
    <lineage>
        <taxon>Bacteria</taxon>
        <taxon>Bacillati</taxon>
        <taxon>Bacillota</taxon>
        <taxon>Bacilli</taxon>
        <taxon>Bacillales</taxon>
        <taxon>Caryophanaceae</taxon>
        <taxon>Kurthia</taxon>
    </lineage>
</organism>
<reference evidence="1 2" key="1">
    <citation type="submission" date="2018-05" db="EMBL/GenBank/DDBJ databases">
        <title>Kurthia sibirica genome sequence.</title>
        <authorList>
            <person name="Maclea K.S."/>
            <person name="Goen A.E."/>
        </authorList>
    </citation>
    <scope>NUCLEOTIDE SEQUENCE [LARGE SCALE GENOMIC DNA]</scope>
    <source>
        <strain evidence="1 2">ATCC 49154</strain>
    </source>
</reference>
<comment type="caution">
    <text evidence="1">The sequence shown here is derived from an EMBL/GenBank/DDBJ whole genome shotgun (WGS) entry which is preliminary data.</text>
</comment>
<dbReference type="AlphaFoldDB" id="A0A2U3ALD4"/>
<dbReference type="EMBL" id="QFVR01000009">
    <property type="protein sequence ID" value="PWI25327.1"/>
    <property type="molecule type" value="Genomic_DNA"/>
</dbReference>
<dbReference type="InterPro" id="IPR050767">
    <property type="entry name" value="Sel1_AlgK"/>
</dbReference>
<protein>
    <submittedName>
        <fullName evidence="1">Sel1 repeat family protein</fullName>
    </submittedName>
</protein>
<dbReference type="Pfam" id="PF08238">
    <property type="entry name" value="Sel1"/>
    <property type="match status" value="6"/>
</dbReference>
<dbReference type="InterPro" id="IPR011990">
    <property type="entry name" value="TPR-like_helical_dom_sf"/>
</dbReference>
<dbReference type="InterPro" id="IPR006597">
    <property type="entry name" value="Sel1-like"/>
</dbReference>